<keyword evidence="2" id="KW-0805">Transcription regulation</keyword>
<proteinExistence type="inferred from homology"/>
<dbReference type="RefSeq" id="WP_187719633.1">
    <property type="nucleotide sequence ID" value="NZ_JACTAH010000003.1"/>
</dbReference>
<evidence type="ECO:0000256" key="3">
    <source>
        <dbReference type="ARBA" id="ARBA00023125"/>
    </source>
</evidence>
<comment type="similarity">
    <text evidence="1">Belongs to the LysR transcriptional regulatory family.</text>
</comment>
<dbReference type="Gene3D" id="3.40.190.290">
    <property type="match status" value="1"/>
</dbReference>
<feature type="domain" description="HTH lysR-type" evidence="5">
    <location>
        <begin position="5"/>
        <end position="62"/>
    </location>
</feature>
<dbReference type="Pfam" id="PF00126">
    <property type="entry name" value="HTH_1"/>
    <property type="match status" value="1"/>
</dbReference>
<dbReference type="CDD" id="cd08419">
    <property type="entry name" value="PBP2_CbbR_RubisCO_like"/>
    <property type="match status" value="1"/>
</dbReference>
<dbReference type="PANTHER" id="PTHR30126">
    <property type="entry name" value="HTH-TYPE TRANSCRIPTIONAL REGULATOR"/>
    <property type="match status" value="1"/>
</dbReference>
<comment type="caution">
    <text evidence="6">The sequence shown here is derived from an EMBL/GenBank/DDBJ whole genome shotgun (WGS) entry which is preliminary data.</text>
</comment>
<evidence type="ECO:0000256" key="1">
    <source>
        <dbReference type="ARBA" id="ARBA00009437"/>
    </source>
</evidence>
<dbReference type="InterPro" id="IPR000847">
    <property type="entry name" value="LysR_HTH_N"/>
</dbReference>
<dbReference type="InterPro" id="IPR005119">
    <property type="entry name" value="LysR_subst-bd"/>
</dbReference>
<dbReference type="PROSITE" id="PS50931">
    <property type="entry name" value="HTH_LYSR"/>
    <property type="match status" value="1"/>
</dbReference>
<name>A0ABR9BHU3_9RHOO</name>
<evidence type="ECO:0000259" key="5">
    <source>
        <dbReference type="PROSITE" id="PS50931"/>
    </source>
</evidence>
<protein>
    <submittedName>
        <fullName evidence="6">LysR family transcriptional regulator</fullName>
    </submittedName>
</protein>
<dbReference type="PANTHER" id="PTHR30126:SF5">
    <property type="entry name" value="HTH-TYPE TRANSCRIPTIONAL ACTIVATOR CMPR"/>
    <property type="match status" value="1"/>
</dbReference>
<keyword evidence="4" id="KW-0804">Transcription</keyword>
<organism evidence="6 7">
    <name type="scientific">Thauera sedimentorum</name>
    <dbReference type="NCBI Taxonomy" id="2767595"/>
    <lineage>
        <taxon>Bacteria</taxon>
        <taxon>Pseudomonadati</taxon>
        <taxon>Pseudomonadota</taxon>
        <taxon>Betaproteobacteria</taxon>
        <taxon>Rhodocyclales</taxon>
        <taxon>Zoogloeaceae</taxon>
        <taxon>Thauera</taxon>
    </lineage>
</organism>
<dbReference type="PRINTS" id="PR00039">
    <property type="entry name" value="HTHLYSR"/>
</dbReference>
<dbReference type="InterPro" id="IPR036390">
    <property type="entry name" value="WH_DNA-bd_sf"/>
</dbReference>
<dbReference type="InterPro" id="IPR036388">
    <property type="entry name" value="WH-like_DNA-bd_sf"/>
</dbReference>
<gene>
    <name evidence="6" type="ORF">IFO67_18135</name>
</gene>
<evidence type="ECO:0000313" key="7">
    <source>
        <dbReference type="Proteomes" id="UP000603602"/>
    </source>
</evidence>
<accession>A0ABR9BHU3</accession>
<dbReference type="Proteomes" id="UP000603602">
    <property type="component" value="Unassembled WGS sequence"/>
</dbReference>
<evidence type="ECO:0000256" key="4">
    <source>
        <dbReference type="ARBA" id="ARBA00023163"/>
    </source>
</evidence>
<keyword evidence="3" id="KW-0238">DNA-binding</keyword>
<evidence type="ECO:0000256" key="2">
    <source>
        <dbReference type="ARBA" id="ARBA00023015"/>
    </source>
</evidence>
<dbReference type="Gene3D" id="1.10.10.10">
    <property type="entry name" value="Winged helix-like DNA-binding domain superfamily/Winged helix DNA-binding domain"/>
    <property type="match status" value="1"/>
</dbReference>
<dbReference type="SUPFAM" id="SSF53850">
    <property type="entry name" value="Periplasmic binding protein-like II"/>
    <property type="match status" value="1"/>
</dbReference>
<sequence>MIHHWTLQQLRLFEAVARHRSFTRAAEELHLSQPAVSIQVKRLEGSIGLPLFEQVGKKLFLTRAGEEVFAAAGDVVGRLRALAGAVADMKGKVAGPLKVAAVSSTTYFMPDFLGRFLRAWPEVQPQLTVTNRASVIERLAANEDDFVIMGRVPEQLPLTVHPFLENPLVPIAHPDHPLARESAIPLARFAAERFLMRERGSGTRAATERLFAGAGLEAQVYIELGSSEAIKHGVMAGLGVSVMSRSGLELELETGRIVQLPVEGFPLARMWHAVHLAGKRLSLTAATFLDFLLREGAQGAGLQENADAGHP</sequence>
<evidence type="ECO:0000313" key="6">
    <source>
        <dbReference type="EMBL" id="MBD8504816.1"/>
    </source>
</evidence>
<keyword evidence="7" id="KW-1185">Reference proteome</keyword>
<dbReference type="SUPFAM" id="SSF46785">
    <property type="entry name" value="Winged helix' DNA-binding domain"/>
    <property type="match status" value="1"/>
</dbReference>
<reference evidence="7" key="1">
    <citation type="submission" date="2023-07" db="EMBL/GenBank/DDBJ databases">
        <title>Thauera sp. CAU 1555 isolated from sand of Yaerae Beach.</title>
        <authorList>
            <person name="Kim W."/>
        </authorList>
    </citation>
    <scope>NUCLEOTIDE SEQUENCE [LARGE SCALE GENOMIC DNA]</scope>
    <source>
        <strain evidence="7">CAU 1555</strain>
    </source>
</reference>
<dbReference type="EMBL" id="JACYTO010000003">
    <property type="protein sequence ID" value="MBD8504816.1"/>
    <property type="molecule type" value="Genomic_DNA"/>
</dbReference>
<dbReference type="Pfam" id="PF03466">
    <property type="entry name" value="LysR_substrate"/>
    <property type="match status" value="1"/>
</dbReference>